<dbReference type="GeneID" id="93882205"/>
<dbReference type="AlphaFoldDB" id="A0A494UYY6"/>
<reference evidence="2 3" key="1">
    <citation type="submission" date="2017-09" db="EMBL/GenBank/DDBJ databases">
        <authorList>
            <person name="Zhang H."/>
            <person name="Hu S."/>
            <person name="Xu J."/>
            <person name="He Z."/>
        </authorList>
    </citation>
    <scope>NUCLEOTIDE SEQUENCE [LARGE SCALE GENOMIC DNA]</scope>
    <source>
        <strain evidence="2 3">TXX3120</strain>
    </source>
</reference>
<dbReference type="Proteomes" id="UP000282170">
    <property type="component" value="Chromosome"/>
</dbReference>
<dbReference type="KEGG" id="sfug:CNQ36_05275"/>
<dbReference type="InterPro" id="IPR011990">
    <property type="entry name" value="TPR-like_helical_dom_sf"/>
</dbReference>
<dbReference type="EMBL" id="CP023407">
    <property type="protein sequence ID" value="AYL34888.1"/>
    <property type="molecule type" value="Genomic_DNA"/>
</dbReference>
<gene>
    <name evidence="2" type="ORF">CNQ36_05275</name>
</gene>
<sequence length="178" mass="19261">MSGAEDVVAERREGTAPDGVPTRIGQVAMLRHAGDREEARRRFLLLWTEVGEHGDPLHRCTLAHYLAGTHDDPGDALAWDLRALTAAEEVTGDRPDGGEVSPAVRALYPSLHLRLAAGYARLGRPDAARTHLQRARSAARALSGDRYGEGVREAVRRLETLLGEDGSPDGRGRPGQHP</sequence>
<evidence type="ECO:0000313" key="3">
    <source>
        <dbReference type="Proteomes" id="UP000282170"/>
    </source>
</evidence>
<proteinExistence type="predicted"/>
<dbReference type="RefSeq" id="WP_121545143.1">
    <property type="nucleotide sequence ID" value="NZ_CP023407.1"/>
</dbReference>
<feature type="region of interest" description="Disordered" evidence="1">
    <location>
        <begin position="1"/>
        <end position="21"/>
    </location>
</feature>
<evidence type="ECO:0008006" key="4">
    <source>
        <dbReference type="Google" id="ProtNLM"/>
    </source>
</evidence>
<keyword evidence="3" id="KW-1185">Reference proteome</keyword>
<name>A0A494UYY6_9ACTN</name>
<accession>A0A494UYY6</accession>
<dbReference type="Gene3D" id="1.25.40.10">
    <property type="entry name" value="Tetratricopeptide repeat domain"/>
    <property type="match status" value="1"/>
</dbReference>
<evidence type="ECO:0000256" key="1">
    <source>
        <dbReference type="SAM" id="MobiDB-lite"/>
    </source>
</evidence>
<protein>
    <recommendedName>
        <fullName evidence="4">Tetratricopeptide repeat protein</fullName>
    </recommendedName>
</protein>
<evidence type="ECO:0000313" key="2">
    <source>
        <dbReference type="EMBL" id="AYL34888.1"/>
    </source>
</evidence>
<organism evidence="2 3">
    <name type="scientific">Streptomyces fungicidicus</name>
    <dbReference type="NCBI Taxonomy" id="68203"/>
    <lineage>
        <taxon>Bacteria</taxon>
        <taxon>Bacillati</taxon>
        <taxon>Actinomycetota</taxon>
        <taxon>Actinomycetes</taxon>
        <taxon>Kitasatosporales</taxon>
        <taxon>Streptomycetaceae</taxon>
        <taxon>Streptomyces</taxon>
    </lineage>
</organism>